<dbReference type="InterPro" id="IPR004014">
    <property type="entry name" value="ATPase_P-typ_cation-transptr_N"/>
</dbReference>
<keyword evidence="1" id="KW-0812">Transmembrane</keyword>
<name>T0Z076_9ZZZZ</name>
<evidence type="ECO:0000256" key="1">
    <source>
        <dbReference type="SAM" id="Phobius"/>
    </source>
</evidence>
<feature type="domain" description="Cation-transporting P-type ATPase N-terminal" evidence="3">
    <location>
        <begin position="1"/>
        <end position="33"/>
    </location>
</feature>
<dbReference type="EC" id="3.6.3.-" evidence="4"/>
<dbReference type="EMBL" id="AUZY01009676">
    <property type="protein sequence ID" value="EQD41361.1"/>
    <property type="molecule type" value="Genomic_DNA"/>
</dbReference>
<protein>
    <submittedName>
        <fullName evidence="4">Membrane protein containing ATPase, P-type, ATPase-associated region domain protein</fullName>
        <ecNumber evidence="4">3.6.3.-</ecNumber>
    </submittedName>
</protein>
<keyword evidence="1" id="KW-1133">Transmembrane helix</keyword>
<evidence type="ECO:0000259" key="3">
    <source>
        <dbReference type="Pfam" id="PF00690"/>
    </source>
</evidence>
<dbReference type="SUPFAM" id="SSF81665">
    <property type="entry name" value="Calcium ATPase, transmembrane domain M"/>
    <property type="match status" value="1"/>
</dbReference>
<feature type="transmembrane region" description="Helical" evidence="1">
    <location>
        <begin position="17"/>
        <end position="36"/>
    </location>
</feature>
<dbReference type="InterPro" id="IPR023298">
    <property type="entry name" value="ATPase_P-typ_TM_dom_sf"/>
</dbReference>
<dbReference type="InterPro" id="IPR059000">
    <property type="entry name" value="ATPase_P-type_domA"/>
</dbReference>
<dbReference type="SUPFAM" id="SSF81653">
    <property type="entry name" value="Calcium ATPase, transduction domain A"/>
    <property type="match status" value="1"/>
</dbReference>
<comment type="caution">
    <text evidence="4">The sequence shown here is derived from an EMBL/GenBank/DDBJ whole genome shotgun (WGS) entry which is preliminary data.</text>
</comment>
<evidence type="ECO:0000313" key="4">
    <source>
        <dbReference type="EMBL" id="EQD41361.1"/>
    </source>
</evidence>
<dbReference type="Gene3D" id="1.20.1110.10">
    <property type="entry name" value="Calcium-transporting ATPase, transmembrane domain"/>
    <property type="match status" value="1"/>
</dbReference>
<organism evidence="4">
    <name type="scientific">mine drainage metagenome</name>
    <dbReference type="NCBI Taxonomy" id="410659"/>
    <lineage>
        <taxon>unclassified sequences</taxon>
        <taxon>metagenomes</taxon>
        <taxon>ecological metagenomes</taxon>
    </lineage>
</organism>
<accession>T0Z076</accession>
<dbReference type="Pfam" id="PF00690">
    <property type="entry name" value="Cation_ATPase_N"/>
    <property type="match status" value="1"/>
</dbReference>
<dbReference type="AlphaFoldDB" id="T0Z076"/>
<dbReference type="PANTHER" id="PTHR42861">
    <property type="entry name" value="CALCIUM-TRANSPORTING ATPASE"/>
    <property type="match status" value="1"/>
</dbReference>
<keyword evidence="4" id="KW-0378">Hydrolase</keyword>
<feature type="non-terminal residue" evidence="4">
    <location>
        <position position="175"/>
    </location>
</feature>
<reference evidence="4" key="1">
    <citation type="submission" date="2013-08" db="EMBL/GenBank/DDBJ databases">
        <authorList>
            <person name="Mendez C."/>
            <person name="Richter M."/>
            <person name="Ferrer M."/>
            <person name="Sanchez J."/>
        </authorList>
    </citation>
    <scope>NUCLEOTIDE SEQUENCE</scope>
</reference>
<dbReference type="InterPro" id="IPR008250">
    <property type="entry name" value="ATPase_P-typ_transduc_dom_A_sf"/>
</dbReference>
<sequence>NEIDQERLHWPRQLLKAFLNPFILLLTVLAIISYLTDDKSGSVVMGIMVTVSVFLTFFQEYRSGQAAIRLKAMVSTKATVIRTVKTGPAKGEESSEDKMISIRQEIPIREVVPGDLIHLSAGDMVPADVRLTYSKDLFVSQSSLTGESLPVEKFSSALSGDPSKTVSLPDLQNIC</sequence>
<feature type="domain" description="P-type ATPase A" evidence="2">
    <location>
        <begin position="104"/>
        <end position="153"/>
    </location>
</feature>
<keyword evidence="1" id="KW-0472">Membrane</keyword>
<feature type="non-terminal residue" evidence="4">
    <location>
        <position position="1"/>
    </location>
</feature>
<gene>
    <name evidence="4" type="ORF">B1B_14587</name>
</gene>
<dbReference type="Pfam" id="PF00122">
    <property type="entry name" value="E1-E2_ATPase"/>
    <property type="match status" value="1"/>
</dbReference>
<dbReference type="GO" id="GO:0016787">
    <property type="term" value="F:hydrolase activity"/>
    <property type="evidence" value="ECO:0007669"/>
    <property type="project" value="UniProtKB-KW"/>
</dbReference>
<feature type="transmembrane region" description="Helical" evidence="1">
    <location>
        <begin position="42"/>
        <end position="61"/>
    </location>
</feature>
<reference evidence="4" key="2">
    <citation type="journal article" date="2014" name="ISME J.">
        <title>Microbial stratification in low pH oxic and suboxic macroscopic growths along an acid mine drainage.</title>
        <authorList>
            <person name="Mendez-Garcia C."/>
            <person name="Mesa V."/>
            <person name="Sprenger R.R."/>
            <person name="Richter M."/>
            <person name="Diez M.S."/>
            <person name="Solano J."/>
            <person name="Bargiela R."/>
            <person name="Golyshina O.V."/>
            <person name="Manteca A."/>
            <person name="Ramos J.L."/>
            <person name="Gallego J.R."/>
            <person name="Llorente I."/>
            <person name="Martins Dos Santos V.A."/>
            <person name="Jensen O.N."/>
            <person name="Pelaez A.I."/>
            <person name="Sanchez J."/>
            <person name="Ferrer M."/>
        </authorList>
    </citation>
    <scope>NUCLEOTIDE SEQUENCE</scope>
</reference>
<dbReference type="Gene3D" id="2.70.150.10">
    <property type="entry name" value="Calcium-transporting ATPase, cytoplasmic transduction domain A"/>
    <property type="match status" value="1"/>
</dbReference>
<evidence type="ECO:0000259" key="2">
    <source>
        <dbReference type="Pfam" id="PF00122"/>
    </source>
</evidence>
<proteinExistence type="predicted"/>